<name>A0A645HGZ4_9ZZZZ</name>
<dbReference type="EMBL" id="VSSQ01092123">
    <property type="protein sequence ID" value="MPN37459.1"/>
    <property type="molecule type" value="Genomic_DNA"/>
</dbReference>
<evidence type="ECO:0000313" key="1">
    <source>
        <dbReference type="EMBL" id="MPN37459.1"/>
    </source>
</evidence>
<organism evidence="1">
    <name type="scientific">bioreactor metagenome</name>
    <dbReference type="NCBI Taxonomy" id="1076179"/>
    <lineage>
        <taxon>unclassified sequences</taxon>
        <taxon>metagenomes</taxon>
        <taxon>ecological metagenomes</taxon>
    </lineage>
</organism>
<reference evidence="1" key="1">
    <citation type="submission" date="2019-08" db="EMBL/GenBank/DDBJ databases">
        <authorList>
            <person name="Kucharzyk K."/>
            <person name="Murdoch R.W."/>
            <person name="Higgins S."/>
            <person name="Loffler F."/>
        </authorList>
    </citation>
    <scope>NUCLEOTIDE SEQUENCE</scope>
</reference>
<gene>
    <name evidence="1" type="ORF">SDC9_184978</name>
</gene>
<protein>
    <submittedName>
        <fullName evidence="1">Uncharacterized protein</fullName>
    </submittedName>
</protein>
<sequence>MHGRGQHQRRYAHQRERRQVLVRVVGHARVDQVGDGEVAIDEQADGVIVPRLGHVVRANVSARAYLVFHNHRLPQHLGQRIGECASRQVRRRATRKAHDDAHRLVRPAWGGGCCCRCCCGCRRCERDAAGGCQRQCQGATAGHHLGLGHENSFFRLHAVLSMVQHQNKSAQV</sequence>
<accession>A0A645HGZ4</accession>
<dbReference type="AlphaFoldDB" id="A0A645HGZ4"/>
<proteinExistence type="predicted"/>
<comment type="caution">
    <text evidence="1">The sequence shown here is derived from an EMBL/GenBank/DDBJ whole genome shotgun (WGS) entry which is preliminary data.</text>
</comment>